<dbReference type="Gene3D" id="3.80.10.10">
    <property type="entry name" value="Ribonuclease Inhibitor"/>
    <property type="match status" value="1"/>
</dbReference>
<evidence type="ECO:0000313" key="2">
    <source>
        <dbReference type="Proteomes" id="UP000439903"/>
    </source>
</evidence>
<proteinExistence type="predicted"/>
<accession>A0A8H4ADU9</accession>
<dbReference type="EMBL" id="WTPW01000746">
    <property type="protein sequence ID" value="KAF0483868.1"/>
    <property type="molecule type" value="Genomic_DNA"/>
</dbReference>
<protein>
    <recommendedName>
        <fullName evidence="3">F-box domain-containing protein</fullName>
    </recommendedName>
</protein>
<keyword evidence="2" id="KW-1185">Reference proteome</keyword>
<reference evidence="1 2" key="1">
    <citation type="journal article" date="2019" name="Environ. Microbiol.">
        <title>At the nexus of three kingdoms: the genome of the mycorrhizal fungus Gigaspora margarita provides insights into plant, endobacterial and fungal interactions.</title>
        <authorList>
            <person name="Venice F."/>
            <person name="Ghignone S."/>
            <person name="Salvioli di Fossalunga A."/>
            <person name="Amselem J."/>
            <person name="Novero M."/>
            <person name="Xianan X."/>
            <person name="Sedzielewska Toro K."/>
            <person name="Morin E."/>
            <person name="Lipzen A."/>
            <person name="Grigoriev I.V."/>
            <person name="Henrissat B."/>
            <person name="Martin F.M."/>
            <person name="Bonfante P."/>
        </authorList>
    </citation>
    <scope>NUCLEOTIDE SEQUENCE [LARGE SCALE GENOMIC DNA]</scope>
    <source>
        <strain evidence="1 2">BEG34</strain>
    </source>
</reference>
<evidence type="ECO:0008006" key="3">
    <source>
        <dbReference type="Google" id="ProtNLM"/>
    </source>
</evidence>
<sequence length="289" mass="33165">MASKILTGDVPELMENILNNITEDFHYSLFSCALVSRHWYIYFSGSSGIKSGILHSLGRNEQFFSRLQYLSLGVMSEFSAENATALLSILARNATKIGALRFEEFEPDYDPQVIHALIRIIKSQEELKQFNIVGGFLPKKFQGIISALESQKQSLREVIIEGCGYSTEFKMLMNCENLEILRIRYCDYERILGFFDYNINTLEVVDCEIDGSKIALFFEKSGTLLQRLKLESYDARIDEQPLLLESLKSFCPNITYLDFSNIEFSTQLLDLIADGLKKNPYPRLMAYRK</sequence>
<dbReference type="AlphaFoldDB" id="A0A8H4ADU9"/>
<dbReference type="SUPFAM" id="SSF52047">
    <property type="entry name" value="RNI-like"/>
    <property type="match status" value="1"/>
</dbReference>
<dbReference type="Proteomes" id="UP000439903">
    <property type="component" value="Unassembled WGS sequence"/>
</dbReference>
<dbReference type="InterPro" id="IPR032675">
    <property type="entry name" value="LRR_dom_sf"/>
</dbReference>
<gene>
    <name evidence="1" type="ORF">F8M41_023195</name>
</gene>
<organism evidence="1 2">
    <name type="scientific">Gigaspora margarita</name>
    <dbReference type="NCBI Taxonomy" id="4874"/>
    <lineage>
        <taxon>Eukaryota</taxon>
        <taxon>Fungi</taxon>
        <taxon>Fungi incertae sedis</taxon>
        <taxon>Mucoromycota</taxon>
        <taxon>Glomeromycotina</taxon>
        <taxon>Glomeromycetes</taxon>
        <taxon>Diversisporales</taxon>
        <taxon>Gigasporaceae</taxon>
        <taxon>Gigaspora</taxon>
    </lineage>
</organism>
<comment type="caution">
    <text evidence="1">The sequence shown here is derived from an EMBL/GenBank/DDBJ whole genome shotgun (WGS) entry which is preliminary data.</text>
</comment>
<name>A0A8H4ADU9_GIGMA</name>
<evidence type="ECO:0000313" key="1">
    <source>
        <dbReference type="EMBL" id="KAF0483868.1"/>
    </source>
</evidence>